<evidence type="ECO:0000259" key="2">
    <source>
        <dbReference type="Pfam" id="PF22725"/>
    </source>
</evidence>
<comment type="caution">
    <text evidence="3">The sequence shown here is derived from an EMBL/GenBank/DDBJ whole genome shotgun (WGS) entry which is preliminary data.</text>
</comment>
<name>A0ABP4TEL2_9ACTN</name>
<dbReference type="InterPro" id="IPR055170">
    <property type="entry name" value="GFO_IDH_MocA-like_dom"/>
</dbReference>
<dbReference type="InterPro" id="IPR051317">
    <property type="entry name" value="Gfo/Idh/MocA_oxidoreduct"/>
</dbReference>
<organism evidence="3 4">
    <name type="scientific">Kribbella yunnanensis</name>
    <dbReference type="NCBI Taxonomy" id="190194"/>
    <lineage>
        <taxon>Bacteria</taxon>
        <taxon>Bacillati</taxon>
        <taxon>Actinomycetota</taxon>
        <taxon>Actinomycetes</taxon>
        <taxon>Propionibacteriales</taxon>
        <taxon>Kribbellaceae</taxon>
        <taxon>Kribbella</taxon>
    </lineage>
</organism>
<dbReference type="SUPFAM" id="SSF51735">
    <property type="entry name" value="NAD(P)-binding Rossmann-fold domains"/>
    <property type="match status" value="1"/>
</dbReference>
<gene>
    <name evidence="3" type="ORF">GCM10009745_34260</name>
</gene>
<evidence type="ECO:0000259" key="1">
    <source>
        <dbReference type="Pfam" id="PF01408"/>
    </source>
</evidence>
<evidence type="ECO:0008006" key="5">
    <source>
        <dbReference type="Google" id="ProtNLM"/>
    </source>
</evidence>
<reference evidence="4" key="1">
    <citation type="journal article" date="2019" name="Int. J. Syst. Evol. Microbiol.">
        <title>The Global Catalogue of Microorganisms (GCM) 10K type strain sequencing project: providing services to taxonomists for standard genome sequencing and annotation.</title>
        <authorList>
            <consortium name="The Broad Institute Genomics Platform"/>
            <consortium name="The Broad Institute Genome Sequencing Center for Infectious Disease"/>
            <person name="Wu L."/>
            <person name="Ma J."/>
        </authorList>
    </citation>
    <scope>NUCLEOTIDE SEQUENCE [LARGE SCALE GENOMIC DNA]</scope>
    <source>
        <strain evidence="4">JCM 14307</strain>
    </source>
</reference>
<sequence length="348" mass="36680">MRVALVGLGDIGLSAHLPALQKHPAIELVQLIDPNPTRRAAVAGLGIPATADFNPSAVVGGEWIEGPEAGSRGGALGGARGAEAGPLAVDGVVLATPPWITPQLTIDCVRAGLFVLAEKPVATSVDAAGVYGELSADERGRVQVGLTYRHDPAIGQLATWIVDGTLGETVLVRAHIYDEAFRPDDTEHTARITATLEHGPPVVHEGAHVFDWLTYLLNGQPTVEDAWAVHTRPGLPAPNLTGARLAYPGGHQALVEFGWFTGALPRCELTVLGDRGLAVLDGFGFDLTLTTAEGEKVVRFPGDRMTRCFDRQLDRFVALYNGTRAAEPSLDDGLAALHTAQLIAGKTT</sequence>
<dbReference type="RefSeq" id="WP_344152205.1">
    <property type="nucleotide sequence ID" value="NZ_BAAANF010000011.1"/>
</dbReference>
<feature type="domain" description="GFO/IDH/MocA-like oxidoreductase" evidence="2">
    <location>
        <begin position="156"/>
        <end position="277"/>
    </location>
</feature>
<dbReference type="Gene3D" id="3.30.360.10">
    <property type="entry name" value="Dihydrodipicolinate Reductase, domain 2"/>
    <property type="match status" value="1"/>
</dbReference>
<dbReference type="SUPFAM" id="SSF55347">
    <property type="entry name" value="Glyceraldehyde-3-phosphate dehydrogenase-like, C-terminal domain"/>
    <property type="match status" value="1"/>
</dbReference>
<dbReference type="PANTHER" id="PTHR43708">
    <property type="entry name" value="CONSERVED EXPRESSED OXIDOREDUCTASE (EUROFUNG)"/>
    <property type="match status" value="1"/>
</dbReference>
<dbReference type="Pfam" id="PF01408">
    <property type="entry name" value="GFO_IDH_MocA"/>
    <property type="match status" value="1"/>
</dbReference>
<dbReference type="Proteomes" id="UP001500280">
    <property type="component" value="Unassembled WGS sequence"/>
</dbReference>
<evidence type="ECO:0000313" key="4">
    <source>
        <dbReference type="Proteomes" id="UP001500280"/>
    </source>
</evidence>
<proteinExistence type="predicted"/>
<dbReference type="InterPro" id="IPR000683">
    <property type="entry name" value="Gfo/Idh/MocA-like_OxRdtase_N"/>
</dbReference>
<keyword evidence="4" id="KW-1185">Reference proteome</keyword>
<dbReference type="InterPro" id="IPR036291">
    <property type="entry name" value="NAD(P)-bd_dom_sf"/>
</dbReference>
<dbReference type="Gene3D" id="3.40.50.720">
    <property type="entry name" value="NAD(P)-binding Rossmann-like Domain"/>
    <property type="match status" value="1"/>
</dbReference>
<accession>A0ABP4TEL2</accession>
<dbReference type="PANTHER" id="PTHR43708:SF8">
    <property type="entry name" value="OXIDOREDUCTASE"/>
    <property type="match status" value="1"/>
</dbReference>
<protein>
    <recommendedName>
        <fullName evidence="5">Gfo/Idh/MocA family oxidoreductase</fullName>
    </recommendedName>
</protein>
<feature type="domain" description="Gfo/Idh/MocA-like oxidoreductase N-terminal" evidence="1">
    <location>
        <begin position="1"/>
        <end position="145"/>
    </location>
</feature>
<dbReference type="EMBL" id="BAAANF010000011">
    <property type="protein sequence ID" value="GAA1686800.1"/>
    <property type="molecule type" value="Genomic_DNA"/>
</dbReference>
<evidence type="ECO:0000313" key="3">
    <source>
        <dbReference type="EMBL" id="GAA1686800.1"/>
    </source>
</evidence>
<dbReference type="Pfam" id="PF22725">
    <property type="entry name" value="GFO_IDH_MocA_C3"/>
    <property type="match status" value="1"/>
</dbReference>